<dbReference type="AlphaFoldDB" id="F2UPW7"/>
<sequence length="198" mass="21295">MEQCSANGLIYGIPPFDATPTTSVLIISPSTTAVTAVTAAATTAVVDTTTINTRTQQTQARLVGCYTADASGSAAWLWTMAFSCHGIPCNSPSILIVDPAASAVDTTILSVPEVLWCEFHDRDGLGVSMSLFSMVTFIHSHRSSDAFRPHKQEHPPLPSLLALDAMRNHLPKLHNGRGIVLVCACRWFGEERMGREGK</sequence>
<evidence type="ECO:0000313" key="1">
    <source>
        <dbReference type="EMBL" id="EGD79672.1"/>
    </source>
</evidence>
<dbReference type="InParanoid" id="F2UPW7"/>
<protein>
    <submittedName>
        <fullName evidence="1">Uncharacterized protein</fullName>
    </submittedName>
</protein>
<dbReference type="Proteomes" id="UP000007799">
    <property type="component" value="Unassembled WGS sequence"/>
</dbReference>
<reference evidence="1" key="1">
    <citation type="submission" date="2009-08" db="EMBL/GenBank/DDBJ databases">
        <title>Annotation of Salpingoeca rosetta.</title>
        <authorList>
            <consortium name="The Broad Institute Genome Sequencing Platform"/>
            <person name="Russ C."/>
            <person name="Cuomo C."/>
            <person name="Burger G."/>
            <person name="Gray M.W."/>
            <person name="Holland P.W.H."/>
            <person name="King N."/>
            <person name="Lang F.B.F."/>
            <person name="Roger A.J."/>
            <person name="Ruiz-Trillo I."/>
            <person name="Young S.K."/>
            <person name="Zeng Q."/>
            <person name="Gargeya S."/>
            <person name="Alvarado L."/>
            <person name="Berlin A."/>
            <person name="Chapman S.B."/>
            <person name="Chen Z."/>
            <person name="Freedman E."/>
            <person name="Gellesch M."/>
            <person name="Goldberg J."/>
            <person name="Griggs A."/>
            <person name="Gujja S."/>
            <person name="Heilman E."/>
            <person name="Heiman D."/>
            <person name="Howarth C."/>
            <person name="Mehta T."/>
            <person name="Neiman D."/>
            <person name="Pearson M."/>
            <person name="Roberts A."/>
            <person name="Saif S."/>
            <person name="Shea T."/>
            <person name="Shenoy N."/>
            <person name="Sisk P."/>
            <person name="Stolte C."/>
            <person name="Sykes S."/>
            <person name="White J."/>
            <person name="Yandava C."/>
            <person name="Haas B."/>
            <person name="Nusbaum C."/>
            <person name="Birren B."/>
        </authorList>
    </citation>
    <scope>NUCLEOTIDE SEQUENCE [LARGE SCALE GENOMIC DNA]</scope>
    <source>
        <strain evidence="1">ATCC 50818</strain>
    </source>
</reference>
<dbReference type="EMBL" id="GL832987">
    <property type="protein sequence ID" value="EGD79672.1"/>
    <property type="molecule type" value="Genomic_DNA"/>
</dbReference>
<organism evidence="2">
    <name type="scientific">Salpingoeca rosetta (strain ATCC 50818 / BSB-021)</name>
    <dbReference type="NCBI Taxonomy" id="946362"/>
    <lineage>
        <taxon>Eukaryota</taxon>
        <taxon>Choanoflagellata</taxon>
        <taxon>Craspedida</taxon>
        <taxon>Salpingoecidae</taxon>
        <taxon>Salpingoeca</taxon>
    </lineage>
</organism>
<accession>F2UPW7</accession>
<evidence type="ECO:0000313" key="2">
    <source>
        <dbReference type="Proteomes" id="UP000007799"/>
    </source>
</evidence>
<gene>
    <name evidence="1" type="ORF">PTSG_10521</name>
</gene>
<keyword evidence="2" id="KW-1185">Reference proteome</keyword>
<dbReference type="GeneID" id="16069442"/>
<feature type="non-terminal residue" evidence="1">
    <location>
        <position position="198"/>
    </location>
</feature>
<name>F2UPW7_SALR5</name>
<dbReference type="KEGG" id="sre:PTSG_10521"/>
<dbReference type="OrthoDB" id="1924787at2759"/>
<dbReference type="RefSeq" id="XP_004988900.1">
    <property type="nucleotide sequence ID" value="XM_004988843.1"/>
</dbReference>
<proteinExistence type="predicted"/>